<dbReference type="PROSITE" id="PS50818">
    <property type="entry name" value="INTEIN_C_TER"/>
    <property type="match status" value="1"/>
</dbReference>
<dbReference type="GO" id="GO:0004519">
    <property type="term" value="F:endonuclease activity"/>
    <property type="evidence" value="ECO:0007669"/>
    <property type="project" value="InterPro"/>
</dbReference>
<evidence type="ECO:0000313" key="4">
    <source>
        <dbReference type="EMBL" id="KKR62537.1"/>
    </source>
</evidence>
<dbReference type="InterPro" id="IPR006142">
    <property type="entry name" value="INTEIN"/>
</dbReference>
<evidence type="ECO:0000256" key="1">
    <source>
        <dbReference type="ARBA" id="ARBA00022813"/>
    </source>
</evidence>
<dbReference type="SUPFAM" id="SSF51294">
    <property type="entry name" value="Hedgehog/intein (Hint) domain"/>
    <property type="match status" value="1"/>
</dbReference>
<dbReference type="NCBIfam" id="TIGR01443">
    <property type="entry name" value="intein_Cterm"/>
    <property type="match status" value="1"/>
</dbReference>
<dbReference type="PROSITE" id="PS50817">
    <property type="entry name" value="INTEIN_N_TER"/>
    <property type="match status" value="1"/>
</dbReference>
<dbReference type="Proteomes" id="UP000034613">
    <property type="component" value="Unassembled WGS sequence"/>
</dbReference>
<dbReference type="InterPro" id="IPR006141">
    <property type="entry name" value="Intein_N"/>
</dbReference>
<reference evidence="4 5" key="1">
    <citation type="journal article" date="2015" name="Nature">
        <title>rRNA introns, odd ribosomes, and small enigmatic genomes across a large radiation of phyla.</title>
        <authorList>
            <person name="Brown C.T."/>
            <person name="Hug L.A."/>
            <person name="Thomas B.C."/>
            <person name="Sharon I."/>
            <person name="Castelle C.J."/>
            <person name="Singh A."/>
            <person name="Wilkins M.J."/>
            <person name="Williams K.H."/>
            <person name="Banfield J.F."/>
        </authorList>
    </citation>
    <scope>NUCLEOTIDE SEQUENCE [LARGE SCALE GENOMIC DNA]</scope>
</reference>
<dbReference type="GO" id="GO:0016539">
    <property type="term" value="P:intein-mediated protein splicing"/>
    <property type="evidence" value="ECO:0007669"/>
    <property type="project" value="InterPro"/>
</dbReference>
<feature type="domain" description="DOD-type homing endonuclease" evidence="3">
    <location>
        <begin position="242"/>
        <end position="380"/>
    </location>
</feature>
<dbReference type="Pfam" id="PF14528">
    <property type="entry name" value="LAGLIDADG_3"/>
    <property type="match status" value="1"/>
</dbReference>
<dbReference type="CDD" id="cd00081">
    <property type="entry name" value="Hint"/>
    <property type="match status" value="1"/>
</dbReference>
<keyword evidence="4" id="KW-0547">Nucleotide-binding</keyword>
<protein>
    <submittedName>
        <fullName evidence="4">Replicative DNA helicase</fullName>
    </submittedName>
</protein>
<dbReference type="PRINTS" id="PR00379">
    <property type="entry name" value="INTEIN"/>
</dbReference>
<dbReference type="Gene3D" id="3.10.28.10">
    <property type="entry name" value="Homing endonucleases"/>
    <property type="match status" value="1"/>
</dbReference>
<dbReference type="InterPro" id="IPR003587">
    <property type="entry name" value="Hint_dom_N"/>
</dbReference>
<keyword evidence="4" id="KW-0347">Helicase</keyword>
<dbReference type="EMBL" id="LBZB01000025">
    <property type="protein sequence ID" value="KKR62537.1"/>
    <property type="molecule type" value="Genomic_DNA"/>
</dbReference>
<dbReference type="SMART" id="SM00306">
    <property type="entry name" value="HintN"/>
    <property type="match status" value="1"/>
</dbReference>
<gene>
    <name evidence="4" type="ORF">UU03_C0025G0001</name>
</gene>
<dbReference type="NCBIfam" id="TIGR01445">
    <property type="entry name" value="intein_Nterm"/>
    <property type="match status" value="1"/>
</dbReference>
<name>A0A0G0VIG4_9BACT</name>
<dbReference type="InterPro" id="IPR036844">
    <property type="entry name" value="Hint_dom_sf"/>
</dbReference>
<keyword evidence="2" id="KW-0651">Protein splicing</keyword>
<dbReference type="GO" id="GO:0004386">
    <property type="term" value="F:helicase activity"/>
    <property type="evidence" value="ECO:0007669"/>
    <property type="project" value="UniProtKB-KW"/>
</dbReference>
<dbReference type="InterPro" id="IPR030934">
    <property type="entry name" value="Intein_C"/>
</dbReference>
<keyword evidence="4" id="KW-0067">ATP-binding</keyword>
<dbReference type="Gene3D" id="2.170.16.10">
    <property type="entry name" value="Hedgehog/Intein (Hint) domain"/>
    <property type="match status" value="2"/>
</dbReference>
<keyword evidence="1" id="KW-0068">Autocatalytic cleavage</keyword>
<comment type="caution">
    <text evidence="4">The sequence shown here is derived from an EMBL/GenBank/DDBJ whole genome shotgun (WGS) entry which is preliminary data.</text>
</comment>
<evidence type="ECO:0000313" key="5">
    <source>
        <dbReference type="Proteomes" id="UP000034613"/>
    </source>
</evidence>
<dbReference type="AlphaFoldDB" id="A0A0G0VIG4"/>
<evidence type="ECO:0000256" key="2">
    <source>
        <dbReference type="ARBA" id="ARBA00023000"/>
    </source>
</evidence>
<dbReference type="InterPro" id="IPR004042">
    <property type="entry name" value="Intein_endonuc_central"/>
</dbReference>
<dbReference type="InterPro" id="IPR003586">
    <property type="entry name" value="Hint_dom_C"/>
</dbReference>
<keyword evidence="4" id="KW-0378">Hydrolase</keyword>
<organism evidence="4 5">
    <name type="scientific">Candidatus Woesebacteria bacterium GW2011_GWA1_40_45</name>
    <dbReference type="NCBI Taxonomy" id="1618554"/>
    <lineage>
        <taxon>Bacteria</taxon>
        <taxon>Candidatus Woeseibacteriota</taxon>
    </lineage>
</organism>
<evidence type="ECO:0000259" key="3">
    <source>
        <dbReference type="PROSITE" id="PS50819"/>
    </source>
</evidence>
<dbReference type="SMART" id="SM00305">
    <property type="entry name" value="HintC"/>
    <property type="match status" value="1"/>
</dbReference>
<dbReference type="SUPFAM" id="SSF55608">
    <property type="entry name" value="Homing endonucleases"/>
    <property type="match status" value="1"/>
</dbReference>
<dbReference type="Pfam" id="PF14890">
    <property type="entry name" value="Intein_splicing"/>
    <property type="match status" value="1"/>
</dbReference>
<proteinExistence type="predicted"/>
<dbReference type="InterPro" id="IPR004860">
    <property type="entry name" value="LAGLIDADG_dom"/>
</dbReference>
<accession>A0A0G0VIG4</accession>
<dbReference type="InterPro" id="IPR027434">
    <property type="entry name" value="Homing_endonucl"/>
</dbReference>
<sequence>MFELPQKNIEAQYFSFSQDLAGYHISKIKLAISANQYFRHIRDRKPTAESVIKYSWDDKTFYSLEPHGLIQFKRGIHADYVYVDDPFQDPENQLNPTIIKKINEIFKSNILDMPNEPDGELHCAGCLDPDTDILLANGNFKKLKEITIKDKLIGYDFKQQKFVPQSVVACIDNGRQKTKRLRTGGKRDLQNIIATTNHPFFTREGWKEISELKVGDYIAVPAKIETVKENAKPSATIKEAEMLGYITAEGSVGERGGFSFCNQDPVLINRMKTLCDSLGYAYVFRKNDENREVDMGIKLGKGHSRHDIKERLGLLHQTARVKTIPDSIFNSSHDAIAAFLKGLYDGDGVCPNDDRNGTGIAISSEKLAWGVHYLQLQLGLRSTMSVAHKIGFTGKPVSMFGAGLQRSQQVRHFLKLTNAFAHRFSADRIRQLKKNRGDLIPLLVNEYTFASKECGWHGANNVATRETLRKSKHFEYLTENNLEWIQITAIEDTDVRPTLNLTTELKNFVANGFLTHNTPQTDEDFYFDKLQFLSNFFHTPSYKVCLWCLHLFFHANLLFLKHSRQHIRKQLELFSNALGD</sequence>
<dbReference type="PROSITE" id="PS50819">
    <property type="entry name" value="INTEIN_ENDONUCLEASE"/>
    <property type="match status" value="1"/>
</dbReference>